<sequence>MKNNISCVGRATSCTPYLLVQFCTVGARGCSAHEVRDHFAVKTAALEDQHPSEHWTQSPAEDPQPEPDVQWGQVTLAAMLLPWLQHGCRNPFSLLQRGQRRPLTMPPGAQTTDLQPREPARKSSLRKVACSLLVPVTDSVAPWRRLEVPGRVSVCNTGRRPSPANRPRSRQAPPAAPARPGHGQERRPRSSTAARTAPPSDAIPARSC</sequence>
<evidence type="ECO:0000313" key="2">
    <source>
        <dbReference type="EMBL" id="KKL84127.1"/>
    </source>
</evidence>
<feature type="region of interest" description="Disordered" evidence="1">
    <location>
        <begin position="153"/>
        <end position="208"/>
    </location>
</feature>
<name>A0A0F9I9L5_9ZZZZ</name>
<dbReference type="EMBL" id="LAZR01021788">
    <property type="protein sequence ID" value="KKL84127.1"/>
    <property type="molecule type" value="Genomic_DNA"/>
</dbReference>
<feature type="compositionally biased region" description="Low complexity" evidence="1">
    <location>
        <begin position="159"/>
        <end position="173"/>
    </location>
</feature>
<feature type="region of interest" description="Disordered" evidence="1">
    <location>
        <begin position="47"/>
        <end position="68"/>
    </location>
</feature>
<dbReference type="AlphaFoldDB" id="A0A0F9I9L5"/>
<evidence type="ECO:0000256" key="1">
    <source>
        <dbReference type="SAM" id="MobiDB-lite"/>
    </source>
</evidence>
<accession>A0A0F9I9L5</accession>
<organism evidence="2">
    <name type="scientific">marine sediment metagenome</name>
    <dbReference type="NCBI Taxonomy" id="412755"/>
    <lineage>
        <taxon>unclassified sequences</taxon>
        <taxon>metagenomes</taxon>
        <taxon>ecological metagenomes</taxon>
    </lineage>
</organism>
<feature type="region of interest" description="Disordered" evidence="1">
    <location>
        <begin position="97"/>
        <end position="125"/>
    </location>
</feature>
<proteinExistence type="predicted"/>
<protein>
    <submittedName>
        <fullName evidence="2">Uncharacterized protein</fullName>
    </submittedName>
</protein>
<feature type="compositionally biased region" description="Low complexity" evidence="1">
    <location>
        <begin position="190"/>
        <end position="200"/>
    </location>
</feature>
<reference evidence="2" key="1">
    <citation type="journal article" date="2015" name="Nature">
        <title>Complex archaea that bridge the gap between prokaryotes and eukaryotes.</title>
        <authorList>
            <person name="Spang A."/>
            <person name="Saw J.H."/>
            <person name="Jorgensen S.L."/>
            <person name="Zaremba-Niedzwiedzka K."/>
            <person name="Martijn J."/>
            <person name="Lind A.E."/>
            <person name="van Eijk R."/>
            <person name="Schleper C."/>
            <person name="Guy L."/>
            <person name="Ettema T.J."/>
        </authorList>
    </citation>
    <scope>NUCLEOTIDE SEQUENCE</scope>
</reference>
<comment type="caution">
    <text evidence="2">The sequence shown here is derived from an EMBL/GenBank/DDBJ whole genome shotgun (WGS) entry which is preliminary data.</text>
</comment>
<gene>
    <name evidence="2" type="ORF">LCGC14_1967840</name>
</gene>